<dbReference type="EMBL" id="DSYQ01000021">
    <property type="protein sequence ID" value="HGT71350.1"/>
    <property type="molecule type" value="Genomic_DNA"/>
</dbReference>
<sequence>MFDKEKNKRFIRKCIICNELSLSTEDEDGIHQSCFPTKVSIARCSCGSTYEVPNNDLKALHKGIKVKKKIPDKILFFLINICPNCDLNQKSTDISATYYYQKT</sequence>
<name>A0A7C4M126_UNCC3</name>
<evidence type="ECO:0000313" key="1">
    <source>
        <dbReference type="EMBL" id="HGT71350.1"/>
    </source>
</evidence>
<accession>A0A7C4M126</accession>
<reference evidence="1" key="1">
    <citation type="journal article" date="2020" name="mSystems">
        <title>Genome- and Community-Level Interaction Insights into Carbon Utilization and Element Cycling Functions of Hydrothermarchaeota in Hydrothermal Sediment.</title>
        <authorList>
            <person name="Zhou Z."/>
            <person name="Liu Y."/>
            <person name="Xu W."/>
            <person name="Pan J."/>
            <person name="Luo Z.H."/>
            <person name="Li M."/>
        </authorList>
    </citation>
    <scope>NUCLEOTIDE SEQUENCE [LARGE SCALE GENOMIC DNA]</scope>
    <source>
        <strain evidence="1">SpSt-579</strain>
    </source>
</reference>
<proteinExistence type="predicted"/>
<protein>
    <submittedName>
        <fullName evidence="1">Uncharacterized protein</fullName>
    </submittedName>
</protein>
<dbReference type="AlphaFoldDB" id="A0A7C4M126"/>
<organism evidence="1">
    <name type="scientific">candidate division CPR3 bacterium</name>
    <dbReference type="NCBI Taxonomy" id="2268181"/>
    <lineage>
        <taxon>Bacteria</taxon>
        <taxon>Bacteria division CPR3</taxon>
    </lineage>
</organism>
<comment type="caution">
    <text evidence="1">The sequence shown here is derived from an EMBL/GenBank/DDBJ whole genome shotgun (WGS) entry which is preliminary data.</text>
</comment>
<gene>
    <name evidence="1" type="ORF">ENT43_03770</name>
</gene>